<keyword evidence="5 7" id="KW-0560">Oxidoreductase</keyword>
<evidence type="ECO:0000256" key="4">
    <source>
        <dbReference type="ARBA" id="ARBA00022857"/>
    </source>
</evidence>
<dbReference type="GO" id="GO:0055129">
    <property type="term" value="P:L-proline biosynthetic process"/>
    <property type="evidence" value="ECO:0007669"/>
    <property type="project" value="UniProtKB-UniRule"/>
</dbReference>
<dbReference type="InterPro" id="IPR016161">
    <property type="entry name" value="Ald_DH/histidinol_DH"/>
</dbReference>
<dbReference type="InterPro" id="IPR016163">
    <property type="entry name" value="Ald_DH_C"/>
</dbReference>
<dbReference type="PANTHER" id="PTHR11063">
    <property type="entry name" value="GLUTAMATE SEMIALDEHYDE DEHYDROGENASE"/>
    <property type="match status" value="1"/>
</dbReference>
<dbReference type="InterPro" id="IPR020593">
    <property type="entry name" value="G-glutamylP_reductase_CS"/>
</dbReference>
<keyword evidence="2 7" id="KW-0028">Amino-acid biosynthesis</keyword>
<dbReference type="PROSITE" id="PS01223">
    <property type="entry name" value="PROA"/>
    <property type="match status" value="1"/>
</dbReference>
<comment type="catalytic activity">
    <reaction evidence="6 7">
        <text>L-glutamate 5-semialdehyde + phosphate + NADP(+) = L-glutamyl 5-phosphate + NADPH + H(+)</text>
        <dbReference type="Rhea" id="RHEA:19541"/>
        <dbReference type="ChEBI" id="CHEBI:15378"/>
        <dbReference type="ChEBI" id="CHEBI:43474"/>
        <dbReference type="ChEBI" id="CHEBI:57783"/>
        <dbReference type="ChEBI" id="CHEBI:58066"/>
        <dbReference type="ChEBI" id="CHEBI:58274"/>
        <dbReference type="ChEBI" id="CHEBI:58349"/>
        <dbReference type="EC" id="1.2.1.41"/>
    </reaction>
</comment>
<dbReference type="HAMAP" id="MF_00412">
    <property type="entry name" value="ProA"/>
    <property type="match status" value="1"/>
</dbReference>
<dbReference type="InterPro" id="IPR016162">
    <property type="entry name" value="Ald_DH_N"/>
</dbReference>
<organism evidence="9 10">
    <name type="scientific">Lactococcus fujiensis JCM 16395</name>
    <dbReference type="NCBI Taxonomy" id="1291764"/>
    <lineage>
        <taxon>Bacteria</taxon>
        <taxon>Bacillati</taxon>
        <taxon>Bacillota</taxon>
        <taxon>Bacilli</taxon>
        <taxon>Lactobacillales</taxon>
        <taxon>Streptococcaceae</taxon>
        <taxon>Lactococcus</taxon>
    </lineage>
</organism>
<keyword evidence="4 7" id="KW-0521">NADP</keyword>
<dbReference type="Gene3D" id="3.40.605.10">
    <property type="entry name" value="Aldehyde Dehydrogenase, Chain A, domain 1"/>
    <property type="match status" value="1"/>
</dbReference>
<dbReference type="NCBIfam" id="NF001221">
    <property type="entry name" value="PRK00197.1"/>
    <property type="match status" value="1"/>
</dbReference>
<dbReference type="PANTHER" id="PTHR11063:SF8">
    <property type="entry name" value="DELTA-1-PYRROLINE-5-CARBOXYLATE SYNTHASE"/>
    <property type="match status" value="1"/>
</dbReference>
<dbReference type="GO" id="GO:0004350">
    <property type="term" value="F:glutamate-5-semialdehyde dehydrogenase activity"/>
    <property type="evidence" value="ECO:0007669"/>
    <property type="project" value="UniProtKB-UniRule"/>
</dbReference>
<dbReference type="SUPFAM" id="SSF53720">
    <property type="entry name" value="ALDH-like"/>
    <property type="match status" value="1"/>
</dbReference>
<evidence type="ECO:0000256" key="7">
    <source>
        <dbReference type="HAMAP-Rule" id="MF_00412"/>
    </source>
</evidence>
<dbReference type="NCBIfam" id="TIGR00407">
    <property type="entry name" value="proA"/>
    <property type="match status" value="1"/>
</dbReference>
<evidence type="ECO:0000313" key="10">
    <source>
        <dbReference type="Proteomes" id="UP000218181"/>
    </source>
</evidence>
<name>A0A2A5RMX9_9LACT</name>
<evidence type="ECO:0000256" key="6">
    <source>
        <dbReference type="ARBA" id="ARBA00049024"/>
    </source>
</evidence>
<protein>
    <recommendedName>
        <fullName evidence="7">Gamma-glutamyl phosphate reductase</fullName>
        <shortName evidence="7">GPR</shortName>
        <ecNumber evidence="7">1.2.1.41</ecNumber>
    </recommendedName>
    <alternativeName>
        <fullName evidence="7">Glutamate-5-semialdehyde dehydrogenase</fullName>
    </alternativeName>
    <alternativeName>
        <fullName evidence="7">Glutamyl-gamma-semialdehyde dehydrogenase</fullName>
        <shortName evidence="7">GSA dehydrogenase</shortName>
    </alternativeName>
</protein>
<keyword evidence="10" id="KW-1185">Reference proteome</keyword>
<evidence type="ECO:0000313" key="9">
    <source>
        <dbReference type="EMBL" id="PCS00680.1"/>
    </source>
</evidence>
<evidence type="ECO:0000256" key="1">
    <source>
        <dbReference type="ARBA" id="ARBA00004985"/>
    </source>
</evidence>
<dbReference type="Proteomes" id="UP000218181">
    <property type="component" value="Unassembled WGS sequence"/>
</dbReference>
<dbReference type="UniPathway" id="UPA00098">
    <property type="reaction ID" value="UER00360"/>
</dbReference>
<reference evidence="9 10" key="1">
    <citation type="submission" date="2014-12" db="EMBL/GenBank/DDBJ databases">
        <title>Draft genome sequences of 10 type strains of Lactococcus.</title>
        <authorList>
            <person name="Sun Z."/>
            <person name="Zhong Z."/>
            <person name="Liu W."/>
            <person name="Zhang W."/>
            <person name="Zhang H."/>
        </authorList>
    </citation>
    <scope>NUCLEOTIDE SEQUENCE [LARGE SCALE GENOMIC DNA]</scope>
    <source>
        <strain evidence="9 10">JCM 16395</strain>
    </source>
</reference>
<accession>A0A2A5RMX9</accession>
<dbReference type="CDD" id="cd07079">
    <property type="entry name" value="ALDH_F18-19_ProA-GPR"/>
    <property type="match status" value="1"/>
</dbReference>
<feature type="domain" description="Aldehyde dehydrogenase" evidence="8">
    <location>
        <begin position="8"/>
        <end position="248"/>
    </location>
</feature>
<comment type="subcellular location">
    <subcellularLocation>
        <location evidence="7">Cytoplasm</location>
    </subcellularLocation>
</comment>
<comment type="pathway">
    <text evidence="1 7">Amino-acid biosynthesis; L-proline biosynthesis; L-glutamate 5-semialdehyde from L-glutamate: step 2/2.</text>
</comment>
<keyword evidence="3 7" id="KW-0641">Proline biosynthesis</keyword>
<evidence type="ECO:0000256" key="5">
    <source>
        <dbReference type="ARBA" id="ARBA00023002"/>
    </source>
</evidence>
<evidence type="ECO:0000259" key="8">
    <source>
        <dbReference type="Pfam" id="PF00171"/>
    </source>
</evidence>
<dbReference type="InterPro" id="IPR000965">
    <property type="entry name" value="GPR_dom"/>
</dbReference>
<dbReference type="AlphaFoldDB" id="A0A2A5RMX9"/>
<proteinExistence type="inferred from homology"/>
<feature type="domain" description="Aldehyde dehydrogenase" evidence="8">
    <location>
        <begin position="273"/>
        <end position="335"/>
    </location>
</feature>
<comment type="similarity">
    <text evidence="7">Belongs to the gamma-glutamyl phosphate reductase family.</text>
</comment>
<evidence type="ECO:0000256" key="3">
    <source>
        <dbReference type="ARBA" id="ARBA00022650"/>
    </source>
</evidence>
<comment type="function">
    <text evidence="7">Catalyzes the NADPH-dependent reduction of L-glutamate 5-phosphate into L-glutamate 5-semialdehyde and phosphate. The product spontaneously undergoes cyclization to form 1-pyrroline-5-carboxylate.</text>
</comment>
<sequence length="373" mass="40990">MLEKNIDSIVSANAKDLAKAANNPMLDRLILNEERIIAIADATRKIIDLPDILGNIDKMWQRPNGLKIGQQRVPLGLVGIIYEARPNVTVDAAVLCIKSGNACLLRGGSDAIYSNLELVRLMRLALKSVGLPAEAIEIISDPSRESATQMMKLNQYLDVLIPRGGAGLIKSVVQNATVPVIETGSGNCHIYIDEYADLEMGLDILFNAKTQRPSVCNACESLVVHSKVANEFLTQLAEQNTGIELRGDERTQAIIPCTPATDEDFYEEYNDLILSIKIVDGLDEAIDHINEHSTKHSESIVTKDYKNSQKFLQRINSAVVYINASTRFTDGYEFGFGAEIGISTQKLHARGPMGIEALTTTKYIVYGNGQIRK</sequence>
<comment type="caution">
    <text evidence="9">The sequence shown here is derived from an EMBL/GenBank/DDBJ whole genome shotgun (WGS) entry which is preliminary data.</text>
</comment>
<dbReference type="Pfam" id="PF00171">
    <property type="entry name" value="Aldedh"/>
    <property type="match status" value="2"/>
</dbReference>
<dbReference type="EC" id="1.2.1.41" evidence="7"/>
<dbReference type="EMBL" id="JXJU01000003">
    <property type="protein sequence ID" value="PCS00680.1"/>
    <property type="molecule type" value="Genomic_DNA"/>
</dbReference>
<dbReference type="Gene3D" id="3.40.309.10">
    <property type="entry name" value="Aldehyde Dehydrogenase, Chain A, domain 2"/>
    <property type="match status" value="1"/>
</dbReference>
<keyword evidence="7" id="KW-0963">Cytoplasm</keyword>
<evidence type="ECO:0000256" key="2">
    <source>
        <dbReference type="ARBA" id="ARBA00022605"/>
    </source>
</evidence>
<dbReference type="InterPro" id="IPR015590">
    <property type="entry name" value="Aldehyde_DH_dom"/>
</dbReference>
<gene>
    <name evidence="7" type="primary">proA</name>
    <name evidence="9" type="ORF">RT41_GL001062</name>
</gene>
<dbReference type="STRING" id="1291764.GCA_001311235_00806"/>
<dbReference type="FunFam" id="3.40.309.10:FF:000006">
    <property type="entry name" value="Gamma-glutamyl phosphate reductase"/>
    <property type="match status" value="1"/>
</dbReference>
<dbReference type="GO" id="GO:0005737">
    <property type="term" value="C:cytoplasm"/>
    <property type="evidence" value="ECO:0007669"/>
    <property type="project" value="UniProtKB-SubCell"/>
</dbReference>